<gene>
    <name evidence="1" type="ORF">LMG28138_05871</name>
</gene>
<name>A0A6S7CDK4_9BURK</name>
<evidence type="ECO:0000313" key="2">
    <source>
        <dbReference type="Proteomes" id="UP000494115"/>
    </source>
</evidence>
<dbReference type="Proteomes" id="UP000494115">
    <property type="component" value="Unassembled WGS sequence"/>
</dbReference>
<dbReference type="AlphaFoldDB" id="A0A6S7CDK4"/>
<dbReference type="EMBL" id="CADIKM010000093">
    <property type="protein sequence ID" value="CAB3806993.1"/>
    <property type="molecule type" value="Genomic_DNA"/>
</dbReference>
<proteinExistence type="predicted"/>
<organism evidence="1 2">
    <name type="scientific">Pararobbsia alpina</name>
    <dbReference type="NCBI Taxonomy" id="621374"/>
    <lineage>
        <taxon>Bacteria</taxon>
        <taxon>Pseudomonadati</taxon>
        <taxon>Pseudomonadota</taxon>
        <taxon>Betaproteobacteria</taxon>
        <taxon>Burkholderiales</taxon>
        <taxon>Burkholderiaceae</taxon>
        <taxon>Pararobbsia</taxon>
    </lineage>
</organism>
<reference evidence="1 2" key="1">
    <citation type="submission" date="2020-04" db="EMBL/GenBank/DDBJ databases">
        <authorList>
            <person name="De Canck E."/>
        </authorList>
    </citation>
    <scope>NUCLEOTIDE SEQUENCE [LARGE SCALE GENOMIC DNA]</scope>
    <source>
        <strain evidence="1 2">LMG 28138</strain>
    </source>
</reference>
<accession>A0A6S7CDK4</accession>
<sequence>MCYSAQIPADYRKYVRIFWLHLCNAKPLSASFAIAAGVA</sequence>
<protein>
    <submittedName>
        <fullName evidence="1">Uncharacterized protein</fullName>
    </submittedName>
</protein>
<evidence type="ECO:0000313" key="1">
    <source>
        <dbReference type="EMBL" id="CAB3806993.1"/>
    </source>
</evidence>
<keyword evidence="2" id="KW-1185">Reference proteome</keyword>